<dbReference type="EMBL" id="JANPWB010000010">
    <property type="protein sequence ID" value="KAJ1135560.1"/>
    <property type="molecule type" value="Genomic_DNA"/>
</dbReference>
<proteinExistence type="predicted"/>
<organism evidence="2 3">
    <name type="scientific">Pleurodeles waltl</name>
    <name type="common">Iberian ribbed newt</name>
    <dbReference type="NCBI Taxonomy" id="8319"/>
    <lineage>
        <taxon>Eukaryota</taxon>
        <taxon>Metazoa</taxon>
        <taxon>Chordata</taxon>
        <taxon>Craniata</taxon>
        <taxon>Vertebrata</taxon>
        <taxon>Euteleostomi</taxon>
        <taxon>Amphibia</taxon>
        <taxon>Batrachia</taxon>
        <taxon>Caudata</taxon>
        <taxon>Salamandroidea</taxon>
        <taxon>Salamandridae</taxon>
        <taxon>Pleurodelinae</taxon>
        <taxon>Pleurodeles</taxon>
    </lineage>
</organism>
<evidence type="ECO:0000256" key="1">
    <source>
        <dbReference type="SAM" id="MobiDB-lite"/>
    </source>
</evidence>
<gene>
    <name evidence="2" type="ORF">NDU88_001999</name>
</gene>
<keyword evidence="3" id="KW-1185">Reference proteome</keyword>
<reference evidence="2" key="1">
    <citation type="journal article" date="2022" name="bioRxiv">
        <title>Sequencing and chromosome-scale assembly of the giantPleurodeles waltlgenome.</title>
        <authorList>
            <person name="Brown T."/>
            <person name="Elewa A."/>
            <person name="Iarovenko S."/>
            <person name="Subramanian E."/>
            <person name="Araus A.J."/>
            <person name="Petzold A."/>
            <person name="Susuki M."/>
            <person name="Suzuki K.-i.T."/>
            <person name="Hayashi T."/>
            <person name="Toyoda A."/>
            <person name="Oliveira C."/>
            <person name="Osipova E."/>
            <person name="Leigh N.D."/>
            <person name="Simon A."/>
            <person name="Yun M.H."/>
        </authorList>
    </citation>
    <scope>NUCLEOTIDE SEQUENCE</scope>
    <source>
        <strain evidence="2">20211129_DDA</strain>
        <tissue evidence="2">Liver</tissue>
    </source>
</reference>
<name>A0AAV7QBP7_PLEWA</name>
<protein>
    <submittedName>
        <fullName evidence="2">Uncharacterized protein</fullName>
    </submittedName>
</protein>
<dbReference type="AlphaFoldDB" id="A0AAV7QBP7"/>
<comment type="caution">
    <text evidence="2">The sequence shown here is derived from an EMBL/GenBank/DDBJ whole genome shotgun (WGS) entry which is preliminary data.</text>
</comment>
<evidence type="ECO:0000313" key="2">
    <source>
        <dbReference type="EMBL" id="KAJ1135560.1"/>
    </source>
</evidence>
<feature type="region of interest" description="Disordered" evidence="1">
    <location>
        <begin position="1"/>
        <end position="33"/>
    </location>
</feature>
<dbReference type="Proteomes" id="UP001066276">
    <property type="component" value="Chromosome 6"/>
</dbReference>
<sequence length="91" mass="10034">MRARKELPRVEQGTAQQARRTAEVGPINTNKNKTRNLRRSLLVRTLDQTMSVQGGLRTLYPDLFDAVRSRGAAATRLPNGCPAGGARDVFL</sequence>
<accession>A0AAV7QBP7</accession>
<evidence type="ECO:0000313" key="3">
    <source>
        <dbReference type="Proteomes" id="UP001066276"/>
    </source>
</evidence>